<evidence type="ECO:0000256" key="1">
    <source>
        <dbReference type="SAM" id="MobiDB-lite"/>
    </source>
</evidence>
<feature type="region of interest" description="Disordered" evidence="1">
    <location>
        <begin position="274"/>
        <end position="357"/>
    </location>
</feature>
<name>A0A9C6STM5_DROAB</name>
<evidence type="ECO:0000313" key="3">
    <source>
        <dbReference type="RefSeq" id="XP_051861699.1"/>
    </source>
</evidence>
<dbReference type="Proteomes" id="UP000515160">
    <property type="component" value="Chromosome X"/>
</dbReference>
<dbReference type="RefSeq" id="XP_051861699.1">
    <property type="nucleotide sequence ID" value="XM_052005739.1"/>
</dbReference>
<keyword evidence="2" id="KW-1185">Reference proteome</keyword>
<dbReference type="AlphaFoldDB" id="A0A9C6STM5"/>
<feature type="region of interest" description="Disordered" evidence="1">
    <location>
        <begin position="23"/>
        <end position="54"/>
    </location>
</feature>
<dbReference type="OrthoDB" id="7871565at2759"/>
<feature type="region of interest" description="Disordered" evidence="1">
    <location>
        <begin position="139"/>
        <end position="204"/>
    </location>
</feature>
<sequence>MYAFEAKLFAEIEKMQARWDAREKELREKEQKEAAAKLNPDAKPKPPSESELHDMELEKICKKFQKLLPKLVPDHCDCSPEFQEMLKKDGYMCCVPAAKAAGLDFGVPDPPKPDSESPEVSPPHTLDDLLHESMYKYHLPEPPRKRKSNESITKEEATTIKSTGAVPKTTINRSELPVKRINKQDGCSSQPLKKKVKKEHLEEPEPEIDLDCEFGMENIQKFRSNTVREDPLPSGICLTNQIMFTNQFHFAKPLPMVANALDIKKSEAMTTLKIDDNIDPQDEQSPGYPQCETRPGTPFELQPIEGDPQDEQSPGYPQCETRPCTPFELQPVEGDPQDEQSPGYPQCETRPCTPFELQPVEGEGEKALPIVAYALGLKKSGSVTTLKINDDHEPQVEQSPRYPQCKAPPCTPRTPAKWQPEKGQGEKALPMVAYALGLKKSGSVPTLKIDDERDPQVVQSPGYPQCETRPGTPFELQPVEGDPQDEQSPGYPQCETRPCTPFELQPVEGDPQDEQSPGYLQCETRPCTPFELQPIEGDPQDEQSPGYPQCETRPGTPFELQPVEGDPQDEQSPGYPQCETRPGTPFVFQPVEGDPQFEHSPRYPQCKAPPCTPRTPAKLQPEEGQGGWLSPPVVVDDGRLDLLSSSIPEHNIIIEKILDKNPVGRFYWD</sequence>
<organism evidence="2 3">
    <name type="scientific">Drosophila albomicans</name>
    <name type="common">Fruit fly</name>
    <dbReference type="NCBI Taxonomy" id="7291"/>
    <lineage>
        <taxon>Eukaryota</taxon>
        <taxon>Metazoa</taxon>
        <taxon>Ecdysozoa</taxon>
        <taxon>Arthropoda</taxon>
        <taxon>Hexapoda</taxon>
        <taxon>Insecta</taxon>
        <taxon>Pterygota</taxon>
        <taxon>Neoptera</taxon>
        <taxon>Endopterygota</taxon>
        <taxon>Diptera</taxon>
        <taxon>Brachycera</taxon>
        <taxon>Muscomorpha</taxon>
        <taxon>Ephydroidea</taxon>
        <taxon>Drosophilidae</taxon>
        <taxon>Drosophila</taxon>
    </lineage>
</organism>
<dbReference type="GeneID" id="117578017"/>
<feature type="region of interest" description="Disordered" evidence="1">
    <location>
        <begin position="445"/>
        <end position="630"/>
    </location>
</feature>
<feature type="region of interest" description="Disordered" evidence="1">
    <location>
        <begin position="104"/>
        <end position="126"/>
    </location>
</feature>
<proteinExistence type="predicted"/>
<accession>A0A9C6STM5</accession>
<feature type="compositionally biased region" description="Basic and acidic residues" evidence="1">
    <location>
        <begin position="139"/>
        <end position="158"/>
    </location>
</feature>
<evidence type="ECO:0000313" key="2">
    <source>
        <dbReference type="Proteomes" id="UP000515160"/>
    </source>
</evidence>
<gene>
    <name evidence="3" type="primary">LOC117578017</name>
</gene>
<reference evidence="3" key="1">
    <citation type="submission" date="2025-08" db="UniProtKB">
        <authorList>
            <consortium name="RefSeq"/>
        </authorList>
    </citation>
    <scope>IDENTIFICATION</scope>
    <source>
        <strain evidence="3">15112-1751.03</strain>
        <tissue evidence="3">Whole Adult</tissue>
    </source>
</reference>
<feature type="region of interest" description="Disordered" evidence="1">
    <location>
        <begin position="390"/>
        <end position="425"/>
    </location>
</feature>
<protein>
    <submittedName>
        <fullName evidence="3">Uncharacterized protein LOC117578017</fullName>
    </submittedName>
</protein>